<dbReference type="Pfam" id="PF03301">
    <property type="entry name" value="Trp_dioxygenase"/>
    <property type="match status" value="2"/>
</dbReference>
<gene>
    <name evidence="1" type="primary">kynA</name>
    <name evidence="3" type="ORF">ACFQMG_24530</name>
</gene>
<reference evidence="4" key="1">
    <citation type="journal article" date="2019" name="Int. J. Syst. Evol. Microbiol.">
        <title>The Global Catalogue of Microorganisms (GCM) 10K type strain sequencing project: providing services to taxonomists for standard genome sequencing and annotation.</title>
        <authorList>
            <consortium name="The Broad Institute Genomics Platform"/>
            <consortium name="The Broad Institute Genome Sequencing Center for Infectious Disease"/>
            <person name="Wu L."/>
            <person name="Ma J."/>
        </authorList>
    </citation>
    <scope>NUCLEOTIDE SEQUENCE [LARGE SCALE GENOMIC DNA]</scope>
    <source>
        <strain evidence="4">CGMCC 1.12859</strain>
    </source>
</reference>
<comment type="cofactor">
    <cofactor evidence="1">
        <name>heme</name>
        <dbReference type="ChEBI" id="CHEBI:30413"/>
    </cofactor>
    <text evidence="1">Binds 1 heme group per subunit.</text>
</comment>
<comment type="caution">
    <text evidence="1">Lacks conserved residue(s) required for the propagation of feature annotation.</text>
</comment>
<comment type="catalytic activity">
    <reaction evidence="1">
        <text>L-tryptophan + O2 = N-formyl-L-kynurenine</text>
        <dbReference type="Rhea" id="RHEA:24536"/>
        <dbReference type="ChEBI" id="CHEBI:15379"/>
        <dbReference type="ChEBI" id="CHEBI:57912"/>
        <dbReference type="ChEBI" id="CHEBI:58629"/>
        <dbReference type="EC" id="1.13.11.11"/>
    </reaction>
</comment>
<dbReference type="EMBL" id="JBHTAJ010000052">
    <property type="protein sequence ID" value="MFC7182721.1"/>
    <property type="molecule type" value="Genomic_DNA"/>
</dbReference>
<dbReference type="EC" id="1.13.11.11" evidence="1"/>
<comment type="similarity">
    <text evidence="1">Belongs to the tryptophan 2,3-dioxygenase family.</text>
</comment>
<dbReference type="Proteomes" id="UP001596435">
    <property type="component" value="Unassembled WGS sequence"/>
</dbReference>
<dbReference type="InterPro" id="IPR037217">
    <property type="entry name" value="Trp/Indoleamine_2_3_dOase-like"/>
</dbReference>
<keyword evidence="4" id="KW-1185">Reference proteome</keyword>
<dbReference type="SUPFAM" id="SSF140959">
    <property type="entry name" value="Indolic compounds 2,3-dioxygenase-like"/>
    <property type="match status" value="1"/>
</dbReference>
<keyword evidence="1" id="KW-0408">Iron</keyword>
<evidence type="ECO:0000256" key="1">
    <source>
        <dbReference type="HAMAP-Rule" id="MF_01972"/>
    </source>
</evidence>
<keyword evidence="1" id="KW-0823">Tryptophan catabolism</keyword>
<comment type="caution">
    <text evidence="3">The sequence shown here is derived from an EMBL/GenBank/DDBJ whole genome shotgun (WGS) entry which is preliminary data.</text>
</comment>
<comment type="pathway">
    <text evidence="1">Amino-acid degradation; L-tryptophan degradation via kynurenine pathway; L-kynurenine from L-tryptophan: step 1/2.</text>
</comment>
<evidence type="ECO:0000313" key="4">
    <source>
        <dbReference type="Proteomes" id="UP001596435"/>
    </source>
</evidence>
<keyword evidence="1" id="KW-0223">Dioxygenase</keyword>
<dbReference type="RefSeq" id="WP_345705788.1">
    <property type="nucleotide sequence ID" value="NZ_BAABKV010000001.1"/>
</dbReference>
<keyword evidence="1" id="KW-0479">Metal-binding</keyword>
<keyword evidence="1" id="KW-0560">Oxidoreductase</keyword>
<feature type="region of interest" description="Disordered" evidence="2">
    <location>
        <begin position="16"/>
        <end position="52"/>
    </location>
</feature>
<keyword evidence="1" id="KW-0349">Heme</keyword>
<dbReference type="PANTHER" id="PTHR10138:SF0">
    <property type="entry name" value="TRYPTOPHAN 2,3-DIOXYGENASE"/>
    <property type="match status" value="1"/>
</dbReference>
<name>A0ABW2FZM2_9ACTN</name>
<dbReference type="PANTHER" id="PTHR10138">
    <property type="entry name" value="TRYPTOPHAN 2,3-DIOXYGENASE"/>
    <property type="match status" value="1"/>
</dbReference>
<dbReference type="Gene3D" id="1.20.58.480">
    <property type="match status" value="1"/>
</dbReference>
<feature type="binding site" description="axial binding residue" evidence="1">
    <location>
        <position position="270"/>
    </location>
    <ligand>
        <name>heme</name>
        <dbReference type="ChEBI" id="CHEBI:30413"/>
    </ligand>
    <ligandPart>
        <name>Fe</name>
        <dbReference type="ChEBI" id="CHEBI:18248"/>
    </ligandPart>
</feature>
<evidence type="ECO:0000313" key="3">
    <source>
        <dbReference type="EMBL" id="MFC7182721.1"/>
    </source>
</evidence>
<dbReference type="InterPro" id="IPR004981">
    <property type="entry name" value="Trp_2_3_dOase"/>
</dbReference>
<sequence>MAGALGLRTRPGWESLASSGRQVGGRAMGELSDTGEDGAGGGEAAGVPRLDFGTADRGTPYARYARLAELHRLQQPRSTVEAEYAFLVTTQVMELLFDLLHHEWRLAQRALRADDLTAALAALGRGAHVQDVLTGSWDLLATLTPAEFGAFRPALGEASGFQSAAFLRLEFLLGNKNGALLRMYRDEPAGHAELTAALHAPSLYDDALALLDRRGVPVPHAASTGRHRADPAVVAAWRQVYTEPAHHDLARLGEALLDTAERVTRWRQRHYSAVKRAMGRRPGTGGSSGLDWLRRSAEQDVFPELWAVRDEL</sequence>
<evidence type="ECO:0000256" key="2">
    <source>
        <dbReference type="SAM" id="MobiDB-lite"/>
    </source>
</evidence>
<feature type="binding site" evidence="1">
    <location>
        <position position="284"/>
    </location>
    <ligand>
        <name>substrate</name>
    </ligand>
</feature>
<proteinExistence type="inferred from homology"/>
<dbReference type="HAMAP" id="MF_01972">
    <property type="entry name" value="T23O"/>
    <property type="match status" value="1"/>
</dbReference>
<comment type="function">
    <text evidence="1">Heme-dependent dioxygenase that catalyzes the oxidative cleavage of the L-tryptophan (L-Trp) pyrrole ring and converts L-tryptophan to N-formyl-L-kynurenine. Catalyzes the oxidative cleavage of the indole moiety.</text>
</comment>
<protein>
    <recommendedName>
        <fullName evidence="1">Tryptophan 2,3-dioxygenase</fullName>
        <shortName evidence="1">TDO</shortName>
        <ecNumber evidence="1">1.13.11.11</ecNumber>
    </recommendedName>
    <alternativeName>
        <fullName evidence="1">Tryptamin 2,3-dioxygenase</fullName>
    </alternativeName>
    <alternativeName>
        <fullName evidence="1">Tryptophan oxygenase</fullName>
        <shortName evidence="1">TO</shortName>
        <shortName evidence="1">TRPO</shortName>
    </alternativeName>
    <alternativeName>
        <fullName evidence="1">Tryptophan pyrrolase</fullName>
    </alternativeName>
    <alternativeName>
        <fullName evidence="1">Tryptophanase</fullName>
    </alternativeName>
</protein>
<accession>A0ABW2FZM2</accession>
<organism evidence="3 4">
    <name type="scientific">Kitasatospora paranensis</name>
    <dbReference type="NCBI Taxonomy" id="258053"/>
    <lineage>
        <taxon>Bacteria</taxon>
        <taxon>Bacillati</taxon>
        <taxon>Actinomycetota</taxon>
        <taxon>Actinomycetes</taxon>
        <taxon>Kitasatosporales</taxon>
        <taxon>Streptomycetaceae</taxon>
        <taxon>Kitasatospora</taxon>
    </lineage>
</organism>
<feature type="binding site" evidence="1">
    <location>
        <position position="152"/>
    </location>
    <ligand>
        <name>substrate</name>
    </ligand>
</feature>
<comment type="subunit">
    <text evidence="1">Homotetramer.</text>
</comment>